<evidence type="ECO:0008006" key="4">
    <source>
        <dbReference type="Google" id="ProtNLM"/>
    </source>
</evidence>
<dbReference type="Proteomes" id="UP000054166">
    <property type="component" value="Unassembled WGS sequence"/>
</dbReference>
<feature type="region of interest" description="Disordered" evidence="1">
    <location>
        <begin position="36"/>
        <end position="132"/>
    </location>
</feature>
<dbReference type="EMBL" id="KN833024">
    <property type="protein sequence ID" value="KIM77566.1"/>
    <property type="molecule type" value="Genomic_DNA"/>
</dbReference>
<feature type="compositionally biased region" description="Basic and acidic residues" evidence="1">
    <location>
        <begin position="91"/>
        <end position="103"/>
    </location>
</feature>
<sequence>MPASYKCVYCRKTLPTLKGLRSHITQSKSCRDALRHITEKRSPTKKSRDEDSEISNISDSEQMDQDEPMLFNPLQTDVNSNQCDPTSSSANDHDHHDRRARVEEVEDKEAGTQSHWIKDYPQPAGTPGQSAQSYFEMVREKQKKNGDSPWAPFKNEEEWELAQWLISNVGQNATDKYLKLPITRNRTRPSFKNKHAFYRCIDTLPRGVKWTCEPFEITGDERDENGKLRREVLHLWKRNPVECIRELIGNPTFHDKMQYVPEKVYEDRDGKVRIFDEMWTGDWWSNLQKHLPEGATITPVIIASDKTHLSNFSGDKSAWPVYLTIGNIDKTTRQSPTARATVLIGYIPVTKLECFSKGKRQYQGYQVFHDCMRSLLKPLQTAGKDGVEMVCADGFVRRVFPILGAYVADHPKQCLVTCNHENRCPRCLAAANKLGRPEETVLRDVDSVLNAMEDAAVGISNEEFTRQGLQLNNPFWADLPHCDIFSCITPDLLHQLHKGVFKDHIVKWATKCLVDGEAEIDRSFRATPRGTNLWHFKKGISLVSQWTGTEYKNMEKVFFGVLAGAAEPGLIRVVRATLDFVYYAHFKSHSTDSLRKLEEAWVTFHQNLNYFVEKDIRKSRDHFNIPKLHSMQHYAAAIISRRSANGYSTESPEHLHIDFTKNAY</sequence>
<evidence type="ECO:0000256" key="1">
    <source>
        <dbReference type="SAM" id="MobiDB-lite"/>
    </source>
</evidence>
<gene>
    <name evidence="2" type="ORF">PILCRDRAFT_11986</name>
</gene>
<proteinExistence type="predicted"/>
<dbReference type="HOGENOM" id="CLU_006344_4_0_1"/>
<dbReference type="Pfam" id="PF18759">
    <property type="entry name" value="Plavaka"/>
    <property type="match status" value="1"/>
</dbReference>
<evidence type="ECO:0000313" key="3">
    <source>
        <dbReference type="Proteomes" id="UP000054166"/>
    </source>
</evidence>
<dbReference type="InParanoid" id="A0A0C3FCM1"/>
<reference evidence="3" key="2">
    <citation type="submission" date="2015-01" db="EMBL/GenBank/DDBJ databases">
        <title>Evolutionary Origins and Diversification of the Mycorrhizal Mutualists.</title>
        <authorList>
            <consortium name="DOE Joint Genome Institute"/>
            <consortium name="Mycorrhizal Genomics Consortium"/>
            <person name="Kohler A."/>
            <person name="Kuo A."/>
            <person name="Nagy L.G."/>
            <person name="Floudas D."/>
            <person name="Copeland A."/>
            <person name="Barry K.W."/>
            <person name="Cichocki N."/>
            <person name="Veneault-Fourrey C."/>
            <person name="LaButti K."/>
            <person name="Lindquist E.A."/>
            <person name="Lipzen A."/>
            <person name="Lundell T."/>
            <person name="Morin E."/>
            <person name="Murat C."/>
            <person name="Riley R."/>
            <person name="Ohm R."/>
            <person name="Sun H."/>
            <person name="Tunlid A."/>
            <person name="Henrissat B."/>
            <person name="Grigoriev I.V."/>
            <person name="Hibbett D.S."/>
            <person name="Martin F."/>
        </authorList>
    </citation>
    <scope>NUCLEOTIDE SEQUENCE [LARGE SCALE GENOMIC DNA]</scope>
    <source>
        <strain evidence="3">F 1598</strain>
    </source>
</reference>
<keyword evidence="3" id="KW-1185">Reference proteome</keyword>
<feature type="compositionally biased region" description="Basic and acidic residues" evidence="1">
    <location>
        <begin position="36"/>
        <end position="49"/>
    </location>
</feature>
<dbReference type="OrthoDB" id="2418900at2759"/>
<evidence type="ECO:0000313" key="2">
    <source>
        <dbReference type="EMBL" id="KIM77566.1"/>
    </source>
</evidence>
<name>A0A0C3FCM1_PILCF</name>
<protein>
    <recommendedName>
        <fullName evidence="4">C2H2-type domain-containing protein</fullName>
    </recommendedName>
</protein>
<dbReference type="InterPro" id="IPR041078">
    <property type="entry name" value="Plavaka"/>
</dbReference>
<dbReference type="AlphaFoldDB" id="A0A0C3FCM1"/>
<feature type="compositionally biased region" description="Polar residues" evidence="1">
    <location>
        <begin position="73"/>
        <end position="90"/>
    </location>
</feature>
<organism evidence="2 3">
    <name type="scientific">Piloderma croceum (strain F 1598)</name>
    <dbReference type="NCBI Taxonomy" id="765440"/>
    <lineage>
        <taxon>Eukaryota</taxon>
        <taxon>Fungi</taxon>
        <taxon>Dikarya</taxon>
        <taxon>Basidiomycota</taxon>
        <taxon>Agaricomycotina</taxon>
        <taxon>Agaricomycetes</taxon>
        <taxon>Agaricomycetidae</taxon>
        <taxon>Atheliales</taxon>
        <taxon>Atheliaceae</taxon>
        <taxon>Piloderma</taxon>
    </lineage>
</organism>
<reference evidence="2 3" key="1">
    <citation type="submission" date="2014-04" db="EMBL/GenBank/DDBJ databases">
        <authorList>
            <consortium name="DOE Joint Genome Institute"/>
            <person name="Kuo A."/>
            <person name="Tarkka M."/>
            <person name="Buscot F."/>
            <person name="Kohler A."/>
            <person name="Nagy L.G."/>
            <person name="Floudas D."/>
            <person name="Copeland A."/>
            <person name="Barry K.W."/>
            <person name="Cichocki N."/>
            <person name="Veneault-Fourrey C."/>
            <person name="LaButti K."/>
            <person name="Lindquist E.A."/>
            <person name="Lipzen A."/>
            <person name="Lundell T."/>
            <person name="Morin E."/>
            <person name="Murat C."/>
            <person name="Sun H."/>
            <person name="Tunlid A."/>
            <person name="Henrissat B."/>
            <person name="Grigoriev I.V."/>
            <person name="Hibbett D.S."/>
            <person name="Martin F."/>
            <person name="Nordberg H.P."/>
            <person name="Cantor M.N."/>
            <person name="Hua S.X."/>
        </authorList>
    </citation>
    <scope>NUCLEOTIDE SEQUENCE [LARGE SCALE GENOMIC DNA]</scope>
    <source>
        <strain evidence="2 3">F 1598</strain>
    </source>
</reference>
<accession>A0A0C3FCM1</accession>